<dbReference type="GO" id="GO:0003677">
    <property type="term" value="F:DNA binding"/>
    <property type="evidence" value="ECO:0007669"/>
    <property type="project" value="UniProtKB-UniRule"/>
</dbReference>
<dbReference type="PANTHER" id="PTHR46927">
    <property type="entry name" value="AGAP005574-PA"/>
    <property type="match status" value="1"/>
</dbReference>
<dbReference type="InterPro" id="IPR006612">
    <property type="entry name" value="THAP_Znf"/>
</dbReference>
<reference evidence="8" key="1">
    <citation type="journal article" date="2020" name="Cell">
        <title>Large-Scale Comparative Analyses of Tick Genomes Elucidate Their Genetic Diversity and Vector Capacities.</title>
        <authorList>
            <consortium name="Tick Genome and Microbiome Consortium (TIGMIC)"/>
            <person name="Jia N."/>
            <person name="Wang J."/>
            <person name="Shi W."/>
            <person name="Du L."/>
            <person name="Sun Y."/>
            <person name="Zhan W."/>
            <person name="Jiang J.F."/>
            <person name="Wang Q."/>
            <person name="Zhang B."/>
            <person name="Ji P."/>
            <person name="Bell-Sakyi L."/>
            <person name="Cui X.M."/>
            <person name="Yuan T.T."/>
            <person name="Jiang B.G."/>
            <person name="Yang W.F."/>
            <person name="Lam T.T."/>
            <person name="Chang Q.C."/>
            <person name="Ding S.J."/>
            <person name="Wang X.J."/>
            <person name="Zhu J.G."/>
            <person name="Ruan X.D."/>
            <person name="Zhao L."/>
            <person name="Wei J.T."/>
            <person name="Ye R.Z."/>
            <person name="Que T.C."/>
            <person name="Du C.H."/>
            <person name="Zhou Y.H."/>
            <person name="Cheng J.X."/>
            <person name="Dai P.F."/>
            <person name="Guo W.B."/>
            <person name="Han X.H."/>
            <person name="Huang E.J."/>
            <person name="Li L.F."/>
            <person name="Wei W."/>
            <person name="Gao Y.C."/>
            <person name="Liu J.Z."/>
            <person name="Shao H.Z."/>
            <person name="Wang X."/>
            <person name="Wang C.C."/>
            <person name="Yang T.C."/>
            <person name="Huo Q.B."/>
            <person name="Li W."/>
            <person name="Chen H.Y."/>
            <person name="Chen S.E."/>
            <person name="Zhou L.G."/>
            <person name="Ni X.B."/>
            <person name="Tian J.H."/>
            <person name="Sheng Y."/>
            <person name="Liu T."/>
            <person name="Pan Y.S."/>
            <person name="Xia L.Y."/>
            <person name="Li J."/>
            <person name="Zhao F."/>
            <person name="Cao W.C."/>
        </authorList>
    </citation>
    <scope>NUCLEOTIDE SEQUENCE</scope>
    <source>
        <strain evidence="8">Rmic-2018</strain>
    </source>
</reference>
<dbReference type="InterPro" id="IPR048367">
    <property type="entry name" value="TNP-like_RNaseH_C"/>
</dbReference>
<dbReference type="SMART" id="SM00692">
    <property type="entry name" value="DM3"/>
    <property type="match status" value="1"/>
</dbReference>
<dbReference type="InterPro" id="IPR038441">
    <property type="entry name" value="THAP_Znf_sf"/>
</dbReference>
<comment type="caution">
    <text evidence="8">The sequence shown here is derived from an EMBL/GenBank/DDBJ whole genome shotgun (WGS) entry which is preliminary data.</text>
</comment>
<dbReference type="PROSITE" id="PS50950">
    <property type="entry name" value="ZF_THAP"/>
    <property type="match status" value="1"/>
</dbReference>
<dbReference type="VEuPathDB" id="VectorBase:LOC119187680"/>
<sequence length="1123" mass="124661">MVNEKRQRHCFAPGCTAGYVSARKQGKKASLFTAPEDDERRKAWERLIPRADKPLEKNCVICEAHFDERFIVRTYKHVINGETVEIPRDRPCLTPDAIPTVFPNVPSYLTKKLPPKRKTAASNGGVPRKRRKDDSVCDVTEVGEICVTDGGVDSECSTAEATPHSAVEKWLESIRDEDLPSKYWCKHLVPNAPDVMAFSVCEVNGSSLCFQKLLLCTLSETGVHCTVYVQGSVIKAVNVNSSDAVKGILFDMNSMTPCEGLGMGISDDKLLTTRNHKVHGSKLYSKNCFGTCQNNSRCVQCKYARKLLLNQASYKRTRARNVVVVKSRKLAAKNAQVRRHKRSIIRLEEKLQQMKHDNEVMSAVQFEEKLKSLTAKQQMQVRACFEASKRKATNGMKFEKGWILECIIMHMKSPRLYEHIRAHKLMVVPSPSCLQKYVRKYKGGFGFNENLLAALAEKAKDIEPCHRHGGILVDELKLSESLAVSKNGQIDGFVDLGSYTSADQEGVVCDHGLVLLFQPLTGKWQQILGVFGSRGNVKADVLSKIILDAVICAENCGLFVDFITCDGATWNRSMWTIFGITGKLSNTVCKVQHPVDSSRYLHFISDFPHLVKCVRNAVTSTGLLTPGGRVGSEFVKEAFRCDSRSTVTLKAMPHVSMAVCCPNGFEKQRVNLAFRFFSDEVLRGLYLYKEEVERQYGSGSTAATSDFVVMIRDLIAAMTSRHCREGLRPDSEQVKHIMKFREFLDGWESSGVKLGFLSASTAQGLRVTLESTLSLLEYVTGTLGFKYLLTARLSQDPIENLFGVLRQMSGCNDHPTPTQFLISTNCLSFQSLARSPSRGNVSEGLLNSLLDPSNSCDLKFVQNKLDDLLDVGQLNEVHEMLSACDALPDHRDLVGAKSDSRVTYYVCGRRIKPHGLHRCQAEATVERPPALFGRVFQHSTHGSSRQVYVDGEDIIPDDLQDSGLSVATTKRKLRKTHTLRTKTQASVSMHGDAWSPHCSRAAVKKLLIAASRLPHLPTDHHRVIVRPRNGLVMRTVSQIMFAKVLAVAAALSEEEVKEDVVCPNMMQNIAVISTPAERNAKAYSKITAITLGTASFDVSAYRAAPDDTCKGIIRGVDADIGQE</sequence>
<dbReference type="InterPro" id="IPR052224">
    <property type="entry name" value="THAP_domain_protein"/>
</dbReference>
<gene>
    <name evidence="8" type="ORF">HPB51_027067</name>
</gene>
<proteinExistence type="predicted"/>
<dbReference type="VEuPathDB" id="VectorBase:LOC119172911"/>
<keyword evidence="3" id="KW-0862">Zinc</keyword>
<organism evidence="8 9">
    <name type="scientific">Rhipicephalus microplus</name>
    <name type="common">Cattle tick</name>
    <name type="synonym">Boophilus microplus</name>
    <dbReference type="NCBI Taxonomy" id="6941"/>
    <lineage>
        <taxon>Eukaryota</taxon>
        <taxon>Metazoa</taxon>
        <taxon>Ecdysozoa</taxon>
        <taxon>Arthropoda</taxon>
        <taxon>Chelicerata</taxon>
        <taxon>Arachnida</taxon>
        <taxon>Acari</taxon>
        <taxon>Parasitiformes</taxon>
        <taxon>Ixodida</taxon>
        <taxon>Ixodoidea</taxon>
        <taxon>Ixodidae</taxon>
        <taxon>Rhipicephalinae</taxon>
        <taxon>Rhipicephalus</taxon>
        <taxon>Boophilus</taxon>
    </lineage>
</organism>
<dbReference type="Pfam" id="PF21789">
    <property type="entry name" value="TNP-like_RNaseH_C"/>
    <property type="match status" value="1"/>
</dbReference>
<dbReference type="Gene3D" id="6.20.210.20">
    <property type="entry name" value="THAP domain"/>
    <property type="match status" value="1"/>
</dbReference>
<evidence type="ECO:0000313" key="8">
    <source>
        <dbReference type="EMBL" id="KAH7977075.1"/>
    </source>
</evidence>
<keyword evidence="1" id="KW-0479">Metal-binding</keyword>
<keyword evidence="4 5" id="KW-0238">DNA-binding</keyword>
<evidence type="ECO:0000256" key="5">
    <source>
        <dbReference type="PROSITE-ProRule" id="PRU00309"/>
    </source>
</evidence>
<evidence type="ECO:0000256" key="6">
    <source>
        <dbReference type="SAM" id="Coils"/>
    </source>
</evidence>
<evidence type="ECO:0000256" key="2">
    <source>
        <dbReference type="ARBA" id="ARBA00022771"/>
    </source>
</evidence>
<dbReference type="GO" id="GO:0008270">
    <property type="term" value="F:zinc ion binding"/>
    <property type="evidence" value="ECO:0007669"/>
    <property type="project" value="UniProtKB-KW"/>
</dbReference>
<keyword evidence="2 5" id="KW-0863">Zinc-finger</keyword>
<feature type="domain" description="THAP-type" evidence="7">
    <location>
        <begin position="6"/>
        <end position="102"/>
    </location>
</feature>
<reference evidence="8" key="2">
    <citation type="submission" date="2021-09" db="EMBL/GenBank/DDBJ databases">
        <authorList>
            <person name="Jia N."/>
            <person name="Wang J."/>
            <person name="Shi W."/>
            <person name="Du L."/>
            <person name="Sun Y."/>
            <person name="Zhan W."/>
            <person name="Jiang J."/>
            <person name="Wang Q."/>
            <person name="Zhang B."/>
            <person name="Ji P."/>
            <person name="Sakyi L.B."/>
            <person name="Cui X."/>
            <person name="Yuan T."/>
            <person name="Jiang B."/>
            <person name="Yang W."/>
            <person name="Lam T.T.-Y."/>
            <person name="Chang Q."/>
            <person name="Ding S."/>
            <person name="Wang X."/>
            <person name="Zhu J."/>
            <person name="Ruan X."/>
            <person name="Zhao L."/>
            <person name="Wei J."/>
            <person name="Que T."/>
            <person name="Du C."/>
            <person name="Cheng J."/>
            <person name="Dai P."/>
            <person name="Han X."/>
            <person name="Huang E."/>
            <person name="Gao Y."/>
            <person name="Liu J."/>
            <person name="Shao H."/>
            <person name="Ye R."/>
            <person name="Li L."/>
            <person name="Wei W."/>
            <person name="Wang X."/>
            <person name="Wang C."/>
            <person name="Huo Q."/>
            <person name="Li W."/>
            <person name="Guo W."/>
            <person name="Chen H."/>
            <person name="Chen S."/>
            <person name="Zhou L."/>
            <person name="Zhou L."/>
            <person name="Ni X."/>
            <person name="Tian J."/>
            <person name="Zhou Y."/>
            <person name="Sheng Y."/>
            <person name="Liu T."/>
            <person name="Pan Y."/>
            <person name="Xia L."/>
            <person name="Li J."/>
            <person name="Zhao F."/>
            <person name="Cao W."/>
        </authorList>
    </citation>
    <scope>NUCLEOTIDE SEQUENCE</scope>
    <source>
        <strain evidence="8">Rmic-2018</strain>
        <tissue evidence="8">Larvae</tissue>
    </source>
</reference>
<dbReference type="SUPFAM" id="SSF57716">
    <property type="entry name" value="Glucocorticoid receptor-like (DNA-binding domain)"/>
    <property type="match status" value="1"/>
</dbReference>
<keyword evidence="9" id="KW-1185">Reference proteome</keyword>
<dbReference type="EMBL" id="JABSTU010003075">
    <property type="protein sequence ID" value="KAH7977075.1"/>
    <property type="molecule type" value="Genomic_DNA"/>
</dbReference>
<dbReference type="InterPro" id="IPR048365">
    <property type="entry name" value="TNP-like_RNaseH_N"/>
</dbReference>
<dbReference type="PANTHER" id="PTHR46927:SF3">
    <property type="entry name" value="THAP-TYPE DOMAIN-CONTAINING PROTEIN"/>
    <property type="match status" value="1"/>
</dbReference>
<name>A0A9J6D1I0_RHIMP</name>
<feature type="coiled-coil region" evidence="6">
    <location>
        <begin position="330"/>
        <end position="364"/>
    </location>
</feature>
<keyword evidence="6" id="KW-0175">Coiled coil</keyword>
<evidence type="ECO:0000259" key="7">
    <source>
        <dbReference type="PROSITE" id="PS50950"/>
    </source>
</evidence>
<evidence type="ECO:0000313" key="9">
    <source>
        <dbReference type="Proteomes" id="UP000821866"/>
    </source>
</evidence>
<accession>A0A9J6D1I0</accession>
<dbReference type="SMART" id="SM00980">
    <property type="entry name" value="THAP"/>
    <property type="match status" value="1"/>
</dbReference>
<protein>
    <recommendedName>
        <fullName evidence="7">THAP-type domain-containing protein</fullName>
    </recommendedName>
</protein>
<dbReference type="Pfam" id="PF05485">
    <property type="entry name" value="THAP"/>
    <property type="match status" value="1"/>
</dbReference>
<evidence type="ECO:0000256" key="1">
    <source>
        <dbReference type="ARBA" id="ARBA00022723"/>
    </source>
</evidence>
<dbReference type="Proteomes" id="UP000821866">
    <property type="component" value="Unassembled WGS sequence"/>
</dbReference>
<dbReference type="AlphaFoldDB" id="A0A9J6D1I0"/>
<evidence type="ECO:0000256" key="4">
    <source>
        <dbReference type="ARBA" id="ARBA00023125"/>
    </source>
</evidence>
<dbReference type="Pfam" id="PF21787">
    <property type="entry name" value="TNP-like_RNaseH_N"/>
    <property type="match status" value="1"/>
</dbReference>
<evidence type="ECO:0000256" key="3">
    <source>
        <dbReference type="ARBA" id="ARBA00022833"/>
    </source>
</evidence>